<reference evidence="1" key="1">
    <citation type="journal article" date="2015" name="Nature">
        <title>Complex archaea that bridge the gap between prokaryotes and eukaryotes.</title>
        <authorList>
            <person name="Spang A."/>
            <person name="Saw J.H."/>
            <person name="Jorgensen S.L."/>
            <person name="Zaremba-Niedzwiedzka K."/>
            <person name="Martijn J."/>
            <person name="Lind A.E."/>
            <person name="van Eijk R."/>
            <person name="Schleper C."/>
            <person name="Guy L."/>
            <person name="Ettema T.J."/>
        </authorList>
    </citation>
    <scope>NUCLEOTIDE SEQUENCE</scope>
</reference>
<evidence type="ECO:0008006" key="2">
    <source>
        <dbReference type="Google" id="ProtNLM"/>
    </source>
</evidence>
<organism evidence="1">
    <name type="scientific">marine sediment metagenome</name>
    <dbReference type="NCBI Taxonomy" id="412755"/>
    <lineage>
        <taxon>unclassified sequences</taxon>
        <taxon>metagenomes</taxon>
        <taxon>ecological metagenomes</taxon>
    </lineage>
</organism>
<proteinExistence type="predicted"/>
<evidence type="ECO:0000313" key="1">
    <source>
        <dbReference type="EMBL" id="KKN60064.1"/>
    </source>
</evidence>
<dbReference type="EMBL" id="LAZR01000705">
    <property type="protein sequence ID" value="KKN60064.1"/>
    <property type="molecule type" value="Genomic_DNA"/>
</dbReference>
<protein>
    <recommendedName>
        <fullName evidence="2">Transposase</fullName>
    </recommendedName>
</protein>
<comment type="caution">
    <text evidence="1">The sequence shown here is derived from an EMBL/GenBank/DDBJ whole genome shotgun (WGS) entry which is preliminary data.</text>
</comment>
<name>A0A0F9RYV7_9ZZZZ</name>
<dbReference type="AlphaFoldDB" id="A0A0F9RYV7"/>
<sequence length="58" mass="6573">MEFGKLAIVVKPHNGKGFEVYPPKYLRLKVLKWAIEFRFGCVKDSLKALEIILAGGRP</sequence>
<accession>A0A0F9RYV7</accession>
<gene>
    <name evidence="1" type="ORF">LCGC14_0535330</name>
</gene>